<reference evidence="2" key="1">
    <citation type="submission" date="2019-07" db="EMBL/GenBank/DDBJ databases">
        <authorList>
            <person name="Dittberner H."/>
        </authorList>
    </citation>
    <scope>NUCLEOTIDE SEQUENCE [LARGE SCALE GENOMIC DNA]</scope>
</reference>
<accession>A0A565BP23</accession>
<evidence type="ECO:0000313" key="2">
    <source>
        <dbReference type="EMBL" id="VVB03377.1"/>
    </source>
</evidence>
<evidence type="ECO:0000313" key="3">
    <source>
        <dbReference type="Proteomes" id="UP000489600"/>
    </source>
</evidence>
<name>A0A565BP23_9BRAS</name>
<feature type="region of interest" description="Disordered" evidence="1">
    <location>
        <begin position="1"/>
        <end position="55"/>
    </location>
</feature>
<feature type="compositionally biased region" description="Polar residues" evidence="1">
    <location>
        <begin position="1"/>
        <end position="16"/>
    </location>
</feature>
<proteinExistence type="predicted"/>
<evidence type="ECO:0000256" key="1">
    <source>
        <dbReference type="SAM" id="MobiDB-lite"/>
    </source>
</evidence>
<comment type="caution">
    <text evidence="2">The sequence shown here is derived from an EMBL/GenBank/DDBJ whole genome shotgun (WGS) entry which is preliminary data.</text>
</comment>
<dbReference type="AlphaFoldDB" id="A0A565BP23"/>
<dbReference type="EMBL" id="CABITT030000004">
    <property type="protein sequence ID" value="VVB03377.1"/>
    <property type="molecule type" value="Genomic_DNA"/>
</dbReference>
<keyword evidence="3" id="KW-1185">Reference proteome</keyword>
<dbReference type="Proteomes" id="UP000489600">
    <property type="component" value="Unassembled WGS sequence"/>
</dbReference>
<gene>
    <name evidence="2" type="ORF">ANE_LOCUS13821</name>
</gene>
<protein>
    <submittedName>
        <fullName evidence="2">Uncharacterized protein</fullName>
    </submittedName>
</protein>
<feature type="compositionally biased region" description="Basic and acidic residues" evidence="1">
    <location>
        <begin position="21"/>
        <end position="35"/>
    </location>
</feature>
<sequence>MVSSKPWKSQGESLGRSSGIRRCELSRRDAEENRRSVPSQDGEASEKVPYRDPKS</sequence>
<organism evidence="2 3">
    <name type="scientific">Arabis nemorensis</name>
    <dbReference type="NCBI Taxonomy" id="586526"/>
    <lineage>
        <taxon>Eukaryota</taxon>
        <taxon>Viridiplantae</taxon>
        <taxon>Streptophyta</taxon>
        <taxon>Embryophyta</taxon>
        <taxon>Tracheophyta</taxon>
        <taxon>Spermatophyta</taxon>
        <taxon>Magnoliopsida</taxon>
        <taxon>eudicotyledons</taxon>
        <taxon>Gunneridae</taxon>
        <taxon>Pentapetalae</taxon>
        <taxon>rosids</taxon>
        <taxon>malvids</taxon>
        <taxon>Brassicales</taxon>
        <taxon>Brassicaceae</taxon>
        <taxon>Arabideae</taxon>
        <taxon>Arabis</taxon>
    </lineage>
</organism>
<feature type="compositionally biased region" description="Basic and acidic residues" evidence="1">
    <location>
        <begin position="44"/>
        <end position="55"/>
    </location>
</feature>